<dbReference type="STRING" id="355243.SAMN03080615_01126"/>
<proteinExistence type="inferred from homology"/>
<evidence type="ECO:0000313" key="4">
    <source>
        <dbReference type="Proteomes" id="UP000198749"/>
    </source>
</evidence>
<reference evidence="4" key="1">
    <citation type="submission" date="2016-10" db="EMBL/GenBank/DDBJ databases">
        <authorList>
            <person name="Varghese N."/>
            <person name="Submissions S."/>
        </authorList>
    </citation>
    <scope>NUCLEOTIDE SEQUENCE [LARGE SCALE GENOMIC DNA]</scope>
    <source>
        <strain evidence="4">DSM 18887</strain>
    </source>
</reference>
<sequence>MAAQTAIPCTMMRGGTSRGPYFLANDLPRDPVLRDEVLLAAMGSGNAQQIDGIGGGTTLSSKVAIVSVSRHPDADVDYLFAQVSVTERIVDCSPSCGNMLAGVAPFAIESGLVTAEEGETLVRVHNINTDSFIEVVVQTPNGKVEYDGDTSINGVEGTAAPVVLNFLDVAGTKTGHLLPTGNLRDVFDGVEVSCVDAAMPMVLIPASSLGKSGWESKAELDSDRELLARIESIRRQASLKMGLGDATGKVLPKVSLMAPPQHGGTISSRYFVPTDCHAAHAVTGAICVSTAAMLPGTIAYDLADRPVGEPILIGVEHPSGKIDIVLDLAETDQGLQVNRAGLIRTARKLFRGELYIPSRIWSYAQAKAS</sequence>
<comment type="similarity">
    <text evidence="1">Belongs to the PrpF family.</text>
</comment>
<dbReference type="SUPFAM" id="SSF54506">
    <property type="entry name" value="Diaminopimelate epimerase-like"/>
    <property type="match status" value="2"/>
</dbReference>
<name>A0A1H9EXE5_9GAMM</name>
<dbReference type="Pfam" id="PF04303">
    <property type="entry name" value="PrpF"/>
    <property type="match status" value="1"/>
</dbReference>
<accession>A0A1H9EXE5</accession>
<dbReference type="PANTHER" id="PTHR43709:SF3">
    <property type="entry name" value="ISOMERASE YBHH-RELATED"/>
    <property type="match status" value="1"/>
</dbReference>
<organism evidence="3 4">
    <name type="scientific">Amphritea atlantica</name>
    <dbReference type="NCBI Taxonomy" id="355243"/>
    <lineage>
        <taxon>Bacteria</taxon>
        <taxon>Pseudomonadati</taxon>
        <taxon>Pseudomonadota</taxon>
        <taxon>Gammaproteobacteria</taxon>
        <taxon>Oceanospirillales</taxon>
        <taxon>Oceanospirillaceae</taxon>
        <taxon>Amphritea</taxon>
    </lineage>
</organism>
<dbReference type="InterPro" id="IPR007400">
    <property type="entry name" value="PrpF-like"/>
</dbReference>
<protein>
    <recommendedName>
        <fullName evidence="5">4-oxalomesaconate tautomerase</fullName>
    </recommendedName>
</protein>
<dbReference type="InterPro" id="IPR047687">
    <property type="entry name" value="OMA_tautomer-like"/>
</dbReference>
<evidence type="ECO:0008006" key="5">
    <source>
        <dbReference type="Google" id="ProtNLM"/>
    </source>
</evidence>
<dbReference type="PANTHER" id="PTHR43709">
    <property type="entry name" value="ACONITATE ISOMERASE-RELATED"/>
    <property type="match status" value="1"/>
</dbReference>
<keyword evidence="2" id="KW-0413">Isomerase</keyword>
<dbReference type="Proteomes" id="UP000198749">
    <property type="component" value="Unassembled WGS sequence"/>
</dbReference>
<dbReference type="GO" id="GO:0016853">
    <property type="term" value="F:isomerase activity"/>
    <property type="evidence" value="ECO:0007669"/>
    <property type="project" value="UniProtKB-KW"/>
</dbReference>
<dbReference type="OrthoDB" id="9779763at2"/>
<dbReference type="EMBL" id="FOGB01000002">
    <property type="protein sequence ID" value="SEQ30332.1"/>
    <property type="molecule type" value="Genomic_DNA"/>
</dbReference>
<gene>
    <name evidence="3" type="ORF">SAMN03080615_01126</name>
</gene>
<dbReference type="NCBIfam" id="NF033377">
    <property type="entry name" value="OMA_tautomer"/>
    <property type="match status" value="1"/>
</dbReference>
<evidence type="ECO:0000256" key="1">
    <source>
        <dbReference type="ARBA" id="ARBA00007673"/>
    </source>
</evidence>
<dbReference type="AlphaFoldDB" id="A0A1H9EXE5"/>
<evidence type="ECO:0000256" key="2">
    <source>
        <dbReference type="ARBA" id="ARBA00023235"/>
    </source>
</evidence>
<evidence type="ECO:0000313" key="3">
    <source>
        <dbReference type="EMBL" id="SEQ30332.1"/>
    </source>
</evidence>
<dbReference type="RefSeq" id="WP_091355091.1">
    <property type="nucleotide sequence ID" value="NZ_AP025284.1"/>
</dbReference>
<dbReference type="Gene3D" id="3.10.310.10">
    <property type="entry name" value="Diaminopimelate Epimerase, Chain A, domain 1"/>
    <property type="match status" value="2"/>
</dbReference>
<keyword evidence="4" id="KW-1185">Reference proteome</keyword>